<proteinExistence type="predicted"/>
<protein>
    <submittedName>
        <fullName evidence="1">Uncharacterized protein</fullName>
    </submittedName>
</protein>
<sequence>MHFKRGVRMDAAMDVPGAGERNIARQLGKELDFTYLGFQDLLSTLSRLIDPSNRRIVTSWLPGLMI</sequence>
<reference evidence="1" key="1">
    <citation type="submission" date="2018-05" db="EMBL/GenBank/DDBJ databases">
        <authorList>
            <person name="Lanie J.A."/>
            <person name="Ng W.-L."/>
            <person name="Kazmierczak K.M."/>
            <person name="Andrzejewski T.M."/>
            <person name="Davidsen T.M."/>
            <person name="Wayne K.J."/>
            <person name="Tettelin H."/>
            <person name="Glass J.I."/>
            <person name="Rusch D."/>
            <person name="Podicherti R."/>
            <person name="Tsui H.-C.T."/>
            <person name="Winkler M.E."/>
        </authorList>
    </citation>
    <scope>NUCLEOTIDE SEQUENCE</scope>
</reference>
<evidence type="ECO:0000313" key="1">
    <source>
        <dbReference type="EMBL" id="SVD50749.1"/>
    </source>
</evidence>
<name>A0A382VW75_9ZZZZ</name>
<organism evidence="1">
    <name type="scientific">marine metagenome</name>
    <dbReference type="NCBI Taxonomy" id="408172"/>
    <lineage>
        <taxon>unclassified sequences</taxon>
        <taxon>metagenomes</taxon>
        <taxon>ecological metagenomes</taxon>
    </lineage>
</organism>
<dbReference type="EMBL" id="UINC01155096">
    <property type="protein sequence ID" value="SVD50749.1"/>
    <property type="molecule type" value="Genomic_DNA"/>
</dbReference>
<dbReference type="AlphaFoldDB" id="A0A382VW75"/>
<gene>
    <name evidence="1" type="ORF">METZ01_LOCUS403603</name>
</gene>
<accession>A0A382VW75</accession>